<dbReference type="GO" id="GO:0003677">
    <property type="term" value="F:DNA binding"/>
    <property type="evidence" value="ECO:0007669"/>
    <property type="project" value="InterPro"/>
</dbReference>
<dbReference type="GO" id="GO:0005634">
    <property type="term" value="C:nucleus"/>
    <property type="evidence" value="ECO:0007669"/>
    <property type="project" value="UniProtKB-SubCell"/>
</dbReference>
<accession>A0A8H6XZZ4</accession>
<comment type="subcellular location">
    <subcellularLocation>
        <location evidence="1">Nucleus</location>
    </subcellularLocation>
</comment>
<dbReference type="AlphaFoldDB" id="A0A8H6XZZ4"/>
<dbReference type="InterPro" id="IPR007219">
    <property type="entry name" value="XnlR_reg_dom"/>
</dbReference>
<comment type="caution">
    <text evidence="5">The sequence shown here is derived from an EMBL/GenBank/DDBJ whole genome shotgun (WGS) entry which is preliminary data.</text>
</comment>
<dbReference type="InterPro" id="IPR036864">
    <property type="entry name" value="Zn2-C6_fun-type_DNA-bd_sf"/>
</dbReference>
<dbReference type="PROSITE" id="PS50048">
    <property type="entry name" value="ZN2_CY6_FUNGAL_2"/>
    <property type="match status" value="1"/>
</dbReference>
<sequence>MTSHSFQILTDQEVIDMKRSRGIMACAECQRRKLKCNKQFPCSSCIRRGRQDICPTGDMGFIGRGRRIMRSESLELSTVIHNMGDRIRQLETAVAEAHAEESQSPHPLLREELLVIKRTSELPRSSSDPTPAQLTNNPGALAVSASGTPRYFGPSAGPQALLSVQGSSGGDRAEYASPFAHAIHSFPLDGIHLSSSWDTSLCYETLLAQLPDELRAWALYDIFVADASWYGTPVMADELHELLTSLYHQNLNLIPATLEQLSPHALAVVFFAFAHATFADLELPAYSSQADTYFDLGRTALTLQSVFASADLRTIQALALAGLYHVTGGPRYSIESSWTMTSMAVGLCQTLRLHRECEHTRLDNKTAQRRRALFWEIYSLETYQSLAFARPLTIPLADISCEFPADTDERMDNEGRTIPGFFRTKWRFTKEVTAPIAQVYTSAKAPTYEEVLDLDQRLRQFIERAPFRHYYNNKTGMNTFLAYVRANIIPRFAANMMVYIHRGSFVQALKDRPLNPLESSYAPSFLAAYRGASMIIKSDKRSFFLFPDHFHRWWPIWKSLVNASFIVGSIVVKSPTSVVVPVAFSELLAAVELIEHGATHSFLAAGSLPVLQRLRNKAKFAYMANFHPPPPDAPPLFSGASSFELADDNDFEVLAGSQTVLERDSEPALRPSQPTDALSFIPGAIPPPPTPEAWQTELPGADAWATFPFGLPLTTTPMTTASSAEGSAVDAYLDYAQLQMQSSMSGLFPVEYYRGSSPMSEKEWASFLSILEQ</sequence>
<dbReference type="CDD" id="cd00067">
    <property type="entry name" value="GAL4"/>
    <property type="match status" value="1"/>
</dbReference>
<proteinExistence type="predicted"/>
<dbReference type="GO" id="GO:0008270">
    <property type="term" value="F:zinc ion binding"/>
    <property type="evidence" value="ECO:0007669"/>
    <property type="project" value="InterPro"/>
</dbReference>
<dbReference type="OrthoDB" id="3046788at2759"/>
<keyword evidence="3" id="KW-0539">Nucleus</keyword>
<feature type="domain" description="Zn(2)-C6 fungal-type" evidence="4">
    <location>
        <begin position="25"/>
        <end position="54"/>
    </location>
</feature>
<reference evidence="5" key="1">
    <citation type="submission" date="2020-05" db="EMBL/GenBank/DDBJ databases">
        <title>Mycena genomes resolve the evolution of fungal bioluminescence.</title>
        <authorList>
            <person name="Tsai I.J."/>
        </authorList>
    </citation>
    <scope>NUCLEOTIDE SEQUENCE</scope>
    <source>
        <strain evidence="5">CCC161011</strain>
    </source>
</reference>
<evidence type="ECO:0000256" key="3">
    <source>
        <dbReference type="ARBA" id="ARBA00023242"/>
    </source>
</evidence>
<organism evidence="5 6">
    <name type="scientific">Mycena venus</name>
    <dbReference type="NCBI Taxonomy" id="2733690"/>
    <lineage>
        <taxon>Eukaryota</taxon>
        <taxon>Fungi</taxon>
        <taxon>Dikarya</taxon>
        <taxon>Basidiomycota</taxon>
        <taxon>Agaricomycotina</taxon>
        <taxon>Agaricomycetes</taxon>
        <taxon>Agaricomycetidae</taxon>
        <taxon>Agaricales</taxon>
        <taxon>Marasmiineae</taxon>
        <taxon>Mycenaceae</taxon>
        <taxon>Mycena</taxon>
    </lineage>
</organism>
<dbReference type="InterPro" id="IPR001138">
    <property type="entry name" value="Zn2Cys6_DnaBD"/>
</dbReference>
<protein>
    <submittedName>
        <fullName evidence="5">Zn(2)-C6 fungal-type domain-containing protein</fullName>
    </submittedName>
</protein>
<dbReference type="SUPFAM" id="SSF57701">
    <property type="entry name" value="Zn2/Cys6 DNA-binding domain"/>
    <property type="match status" value="1"/>
</dbReference>
<evidence type="ECO:0000313" key="6">
    <source>
        <dbReference type="Proteomes" id="UP000620124"/>
    </source>
</evidence>
<dbReference type="CDD" id="cd12148">
    <property type="entry name" value="fungal_TF_MHR"/>
    <property type="match status" value="1"/>
</dbReference>
<dbReference type="SMART" id="SM00066">
    <property type="entry name" value="GAL4"/>
    <property type="match status" value="1"/>
</dbReference>
<gene>
    <name evidence="5" type="ORF">MVEN_01286400</name>
</gene>
<dbReference type="Gene3D" id="4.10.240.10">
    <property type="entry name" value="Zn(2)-C6 fungal-type DNA-binding domain"/>
    <property type="match status" value="1"/>
</dbReference>
<evidence type="ECO:0000313" key="5">
    <source>
        <dbReference type="EMBL" id="KAF7349859.1"/>
    </source>
</evidence>
<evidence type="ECO:0000259" key="4">
    <source>
        <dbReference type="PROSITE" id="PS50048"/>
    </source>
</evidence>
<name>A0A8H6XZZ4_9AGAR</name>
<dbReference type="SMART" id="SM00906">
    <property type="entry name" value="Fungal_trans"/>
    <property type="match status" value="1"/>
</dbReference>
<dbReference type="Pfam" id="PF00172">
    <property type="entry name" value="Zn_clus"/>
    <property type="match status" value="1"/>
</dbReference>
<dbReference type="EMBL" id="JACAZI010000010">
    <property type="protein sequence ID" value="KAF7349859.1"/>
    <property type="molecule type" value="Genomic_DNA"/>
</dbReference>
<dbReference type="InterPro" id="IPR050613">
    <property type="entry name" value="Sec_Metabolite_Reg"/>
</dbReference>
<keyword evidence="2" id="KW-0479">Metal-binding</keyword>
<evidence type="ECO:0000256" key="1">
    <source>
        <dbReference type="ARBA" id="ARBA00004123"/>
    </source>
</evidence>
<dbReference type="GO" id="GO:0006351">
    <property type="term" value="P:DNA-templated transcription"/>
    <property type="evidence" value="ECO:0007669"/>
    <property type="project" value="InterPro"/>
</dbReference>
<dbReference type="PANTHER" id="PTHR31001">
    <property type="entry name" value="UNCHARACTERIZED TRANSCRIPTIONAL REGULATORY PROTEIN"/>
    <property type="match status" value="1"/>
</dbReference>
<dbReference type="Pfam" id="PF04082">
    <property type="entry name" value="Fungal_trans"/>
    <property type="match status" value="1"/>
</dbReference>
<keyword evidence="6" id="KW-1185">Reference proteome</keyword>
<evidence type="ECO:0000256" key="2">
    <source>
        <dbReference type="ARBA" id="ARBA00022723"/>
    </source>
</evidence>
<dbReference type="GO" id="GO:0000981">
    <property type="term" value="F:DNA-binding transcription factor activity, RNA polymerase II-specific"/>
    <property type="evidence" value="ECO:0007669"/>
    <property type="project" value="InterPro"/>
</dbReference>
<dbReference type="Proteomes" id="UP000620124">
    <property type="component" value="Unassembled WGS sequence"/>
</dbReference>
<dbReference type="PANTHER" id="PTHR31001:SF56">
    <property type="entry name" value="ZN(2)-C6 FUNGAL-TYPE DOMAIN-CONTAINING PROTEIN"/>
    <property type="match status" value="1"/>
</dbReference>